<dbReference type="Pfam" id="PF01425">
    <property type="entry name" value="Amidase"/>
    <property type="match status" value="1"/>
</dbReference>
<reference evidence="3" key="1">
    <citation type="journal article" date="2019" name="Int. J. Syst. Evol. Microbiol.">
        <title>The Global Catalogue of Microorganisms (GCM) 10K type strain sequencing project: providing services to taxonomists for standard genome sequencing and annotation.</title>
        <authorList>
            <consortium name="The Broad Institute Genomics Platform"/>
            <consortium name="The Broad Institute Genome Sequencing Center for Infectious Disease"/>
            <person name="Wu L."/>
            <person name="Ma J."/>
        </authorList>
    </citation>
    <scope>NUCLEOTIDE SEQUENCE [LARGE SCALE GENOMIC DNA]</scope>
    <source>
        <strain evidence="3">CGMCC 1.18575</strain>
    </source>
</reference>
<dbReference type="Gene3D" id="3.90.1300.10">
    <property type="entry name" value="Amidase signature (AS) domain"/>
    <property type="match status" value="1"/>
</dbReference>
<dbReference type="InterPro" id="IPR036928">
    <property type="entry name" value="AS_sf"/>
</dbReference>
<dbReference type="NCBIfam" id="NF005300">
    <property type="entry name" value="PRK06828.1"/>
    <property type="match status" value="1"/>
</dbReference>
<dbReference type="SUPFAM" id="SSF75304">
    <property type="entry name" value="Amidase signature (AS) enzymes"/>
    <property type="match status" value="1"/>
</dbReference>
<dbReference type="PANTHER" id="PTHR42678:SF34">
    <property type="entry name" value="OS04G0183300 PROTEIN"/>
    <property type="match status" value="1"/>
</dbReference>
<gene>
    <name evidence="2" type="ORF">ACFPOF_14740</name>
</gene>
<evidence type="ECO:0000313" key="2">
    <source>
        <dbReference type="EMBL" id="MFC5403998.1"/>
    </source>
</evidence>
<proteinExistence type="predicted"/>
<evidence type="ECO:0000313" key="3">
    <source>
        <dbReference type="Proteomes" id="UP001596113"/>
    </source>
</evidence>
<dbReference type="Proteomes" id="UP001596113">
    <property type="component" value="Unassembled WGS sequence"/>
</dbReference>
<evidence type="ECO:0000259" key="1">
    <source>
        <dbReference type="Pfam" id="PF01425"/>
    </source>
</evidence>
<accession>A0ABW0HUF4</accession>
<sequence length="496" mass="53344">MIKSNISEWIIEKDIPSLQAVMEAGQISSEELVQSYIERIRTFDPAINSVLELNPDAAAIARELDQERASHGSRGMLHGIPILLKDNIDTGDRMHTSAGSIALAESYASEDSAVSARLRAAGAVLLGKTNMTEWANFMSPTMWAGYSSRGGQTQNPYGSGDLFVGGSSSGSGAAIAANFAAAAIGTETMGSIISPSCQNFLVGIKPTVGLVGRSGIIPITSSHDTAGPMARTVTDAAIVLGAIAGEDLRDTATLHGIPFDQTEPTKLDSDFVRQAVIGIPRHYYQDLDAERLEIVEEAIATLRRLGATIIDPVALTCERMDMGGDVLRYEFKKALNDYLSRLPEHVPVHSLRDVIAYNEANAERALKYGQDTLKWSEETSGTLTEPEYKAALEQNDFARKSLDHALREHGLDALLFYGAEDGTDLAARAGYPVVTVPAGYAKTSARPWGQVPTNGPQGISFVGTAFSEPTLIQIAYGYEQATQHRFPPRLEADAKD</sequence>
<dbReference type="EMBL" id="JBHSMI010000025">
    <property type="protein sequence ID" value="MFC5403998.1"/>
    <property type="molecule type" value="Genomic_DNA"/>
</dbReference>
<dbReference type="PANTHER" id="PTHR42678">
    <property type="entry name" value="AMIDASE"/>
    <property type="match status" value="1"/>
</dbReference>
<comment type="caution">
    <text evidence="2">The sequence shown here is derived from an EMBL/GenBank/DDBJ whole genome shotgun (WGS) entry which is preliminary data.</text>
</comment>
<dbReference type="InterPro" id="IPR023631">
    <property type="entry name" value="Amidase_dom"/>
</dbReference>
<protein>
    <submittedName>
        <fullName evidence="2">Amidase family protein</fullName>
    </submittedName>
</protein>
<name>A0ABW0HUF4_9BACL</name>
<keyword evidence="3" id="KW-1185">Reference proteome</keyword>
<dbReference type="RefSeq" id="WP_378133880.1">
    <property type="nucleotide sequence ID" value="NZ_JBHSMI010000025.1"/>
</dbReference>
<feature type="domain" description="Amidase" evidence="1">
    <location>
        <begin position="31"/>
        <end position="471"/>
    </location>
</feature>
<organism evidence="2 3">
    <name type="scientific">Cohnella soli</name>
    <dbReference type="NCBI Taxonomy" id="425005"/>
    <lineage>
        <taxon>Bacteria</taxon>
        <taxon>Bacillati</taxon>
        <taxon>Bacillota</taxon>
        <taxon>Bacilli</taxon>
        <taxon>Bacillales</taxon>
        <taxon>Paenibacillaceae</taxon>
        <taxon>Cohnella</taxon>
    </lineage>
</organism>